<evidence type="ECO:0000313" key="2">
    <source>
        <dbReference type="Proteomes" id="UP000663651"/>
    </source>
</evidence>
<sequence length="296" mass="33235">MAKTIDEILQKYYDEADEGMVQKAPSTLNRGEGTEKEYFIYKIDLVGSTIFTWSRSHQTYLKMAHTFLSAVDEITRRYGADDNQVEYAGDSVIAYFPKSVGAINVLAAAYVCRDATLRMKSLDATLKKFPYFTKTVVHFGKLIMAKIGPHGDSMVSAIGPELHKACKMEKNVSAGEGRASKEFMGQLEGRQKILLKGNYKETQVLKQPETNPISRGLLAEAFSKYIDPSPLLSITPNNLSPFAIQKGISTPLNLLSALAPPVQPSNHTLQYETKRELIDYSIRWDMIPKYFEMSRK</sequence>
<dbReference type="SUPFAM" id="SSF55073">
    <property type="entry name" value="Nucleotide cyclase"/>
    <property type="match status" value="1"/>
</dbReference>
<keyword evidence="2" id="KW-1185">Reference proteome</keyword>
<evidence type="ECO:0000313" key="1">
    <source>
        <dbReference type="EMBL" id="QSV45296.1"/>
    </source>
</evidence>
<dbReference type="RefSeq" id="WP_207163101.1">
    <property type="nucleotide sequence ID" value="NZ_CP071382.1"/>
</dbReference>
<reference evidence="1 2" key="1">
    <citation type="submission" date="2021-03" db="EMBL/GenBank/DDBJ databases">
        <title>Geobacter metallireducens gen. nov. sp. nov., a microorganism capable of coupling the complete oxidation of organic compounds to the reduction of iron and other metals.</title>
        <authorList>
            <person name="Li Y."/>
        </authorList>
    </citation>
    <scope>NUCLEOTIDE SEQUENCE [LARGE SCALE GENOMIC DNA]</scope>
    <source>
        <strain evidence="1 2">Jerry-YX</strain>
    </source>
</reference>
<dbReference type="Proteomes" id="UP000663651">
    <property type="component" value="Chromosome"/>
</dbReference>
<gene>
    <name evidence="1" type="ORF">JZM60_14380</name>
</gene>
<proteinExistence type="predicted"/>
<dbReference type="InterPro" id="IPR029787">
    <property type="entry name" value="Nucleotide_cyclase"/>
</dbReference>
<organism evidence="1 2">
    <name type="scientific">Geobacter benzoatilyticus</name>
    <dbReference type="NCBI Taxonomy" id="2815309"/>
    <lineage>
        <taxon>Bacteria</taxon>
        <taxon>Pseudomonadati</taxon>
        <taxon>Thermodesulfobacteriota</taxon>
        <taxon>Desulfuromonadia</taxon>
        <taxon>Geobacterales</taxon>
        <taxon>Geobacteraceae</taxon>
        <taxon>Geobacter</taxon>
    </lineage>
</organism>
<protein>
    <submittedName>
        <fullName evidence="1">Adenylate cyclase</fullName>
    </submittedName>
</protein>
<dbReference type="Gene3D" id="3.30.70.1230">
    <property type="entry name" value="Nucleotide cyclase"/>
    <property type="match status" value="1"/>
</dbReference>
<dbReference type="EMBL" id="CP071382">
    <property type="protein sequence ID" value="QSV45296.1"/>
    <property type="molecule type" value="Genomic_DNA"/>
</dbReference>
<name>A0ABX7Q1L1_9BACT</name>
<accession>A0ABX7Q1L1</accession>